<keyword evidence="2" id="KW-0808">Transferase</keyword>
<dbReference type="EMBL" id="CP001843">
    <property type="protein sequence ID" value="AEF83621.1"/>
    <property type="molecule type" value="Genomic_DNA"/>
</dbReference>
<proteinExistence type="inferred from homology"/>
<dbReference type="InterPro" id="IPR029056">
    <property type="entry name" value="Ribokinase-like"/>
</dbReference>
<comment type="similarity">
    <text evidence="1">Belongs to the carbohydrate kinase PfkB family.</text>
</comment>
<sequence>MSDRKTFVSFGEVMLRVTMPGYLRFRQALPGPTDMSFAGAEANVAAFLGLQGLPVEMVSALPENPISDACIANLNAAGVGARFVLRRKSGRLGIYFVEAGANQRPSNVIYDRDYSAIALTPPDAYDWEAIFKDCRWFHITGITPALSKNAAEAAELGVKMARDRGVTVSVDLNFRKKLWNWDDSYKPRELARKVMAKIIPHADIVIGNEEDADDMLNIKAGNSDAAGGKLETGKYPDVARQITEKYPNVSKVAFTLRESISASHNNWGAMLYNKKTDTPCFAPENKGVYTPYEIHNIVDRIGGGDSFSAGLIYALQDSELSKSDCDVVSFAVAASCLCHSIYGDFNFSTKDEILSLMKGSSSGRIVR</sequence>
<accession>F5YNJ1</accession>
<evidence type="ECO:0000259" key="4">
    <source>
        <dbReference type="Pfam" id="PF00294"/>
    </source>
</evidence>
<dbReference type="KEGG" id="tpi:TREPR_2992"/>
<dbReference type="eggNOG" id="COG0524">
    <property type="taxonomic scope" value="Bacteria"/>
</dbReference>
<organism evidence="5 6">
    <name type="scientific">Treponema primitia (strain ATCC BAA-887 / DSM 12427 / ZAS-2)</name>
    <dbReference type="NCBI Taxonomy" id="545694"/>
    <lineage>
        <taxon>Bacteria</taxon>
        <taxon>Pseudomonadati</taxon>
        <taxon>Spirochaetota</taxon>
        <taxon>Spirochaetia</taxon>
        <taxon>Spirochaetales</taxon>
        <taxon>Treponemataceae</taxon>
        <taxon>Treponema</taxon>
    </lineage>
</organism>
<keyword evidence="3" id="KW-0418">Kinase</keyword>
<dbReference type="InterPro" id="IPR052700">
    <property type="entry name" value="Carb_kinase_PfkB-like"/>
</dbReference>
<dbReference type="SUPFAM" id="SSF53613">
    <property type="entry name" value="Ribokinase-like"/>
    <property type="match status" value="1"/>
</dbReference>
<keyword evidence="6" id="KW-1185">Reference proteome</keyword>
<dbReference type="Proteomes" id="UP000009223">
    <property type="component" value="Chromosome"/>
</dbReference>
<evidence type="ECO:0000256" key="1">
    <source>
        <dbReference type="ARBA" id="ARBA00010688"/>
    </source>
</evidence>
<evidence type="ECO:0000313" key="6">
    <source>
        <dbReference type="Proteomes" id="UP000009223"/>
    </source>
</evidence>
<dbReference type="AlphaFoldDB" id="F5YNJ1"/>
<name>F5YNJ1_TREPZ</name>
<reference evidence="5 6" key="2">
    <citation type="journal article" date="2011" name="ISME J.">
        <title>RNA-seq reveals cooperative metabolic interactions between two termite-gut spirochete species in co-culture.</title>
        <authorList>
            <person name="Rosenthal A.Z."/>
            <person name="Matson E.G."/>
            <person name="Eldar A."/>
            <person name="Leadbetter J.R."/>
        </authorList>
    </citation>
    <scope>NUCLEOTIDE SEQUENCE [LARGE SCALE GENOMIC DNA]</scope>
    <source>
        <strain evidence="6">ATCC BAA-887 / DSM 12427 / ZAS-2</strain>
    </source>
</reference>
<evidence type="ECO:0000256" key="3">
    <source>
        <dbReference type="ARBA" id="ARBA00022777"/>
    </source>
</evidence>
<dbReference type="PANTHER" id="PTHR43320">
    <property type="entry name" value="SUGAR KINASE"/>
    <property type="match status" value="1"/>
</dbReference>
<dbReference type="HOGENOM" id="CLU_027634_0_1_12"/>
<dbReference type="PANTHER" id="PTHR43320:SF2">
    <property type="entry name" value="2-DEHYDRO-3-DEOXYGLUCONOKINASE_2-DEHYDRO-3-DEOXYGALACTONOKINASE"/>
    <property type="match status" value="1"/>
</dbReference>
<dbReference type="Gene3D" id="3.40.1190.20">
    <property type="match status" value="1"/>
</dbReference>
<dbReference type="InterPro" id="IPR011611">
    <property type="entry name" value="PfkB_dom"/>
</dbReference>
<dbReference type="RefSeq" id="WP_015707263.1">
    <property type="nucleotide sequence ID" value="NC_015578.1"/>
</dbReference>
<feature type="domain" description="Carbohydrate kinase PfkB" evidence="4">
    <location>
        <begin position="32"/>
        <end position="338"/>
    </location>
</feature>
<dbReference type="GO" id="GO:0016301">
    <property type="term" value="F:kinase activity"/>
    <property type="evidence" value="ECO:0007669"/>
    <property type="project" value="UniProtKB-KW"/>
</dbReference>
<gene>
    <name evidence="5" type="ordered locus">TREPR_2992</name>
</gene>
<dbReference type="CDD" id="cd01166">
    <property type="entry name" value="KdgK"/>
    <property type="match status" value="1"/>
</dbReference>
<evidence type="ECO:0000256" key="2">
    <source>
        <dbReference type="ARBA" id="ARBA00022679"/>
    </source>
</evidence>
<evidence type="ECO:0000313" key="5">
    <source>
        <dbReference type="EMBL" id="AEF83621.1"/>
    </source>
</evidence>
<protein>
    <submittedName>
        <fullName evidence="5">PfkB domain protein</fullName>
    </submittedName>
</protein>
<dbReference type="STRING" id="545694.TREPR_2992"/>
<dbReference type="Pfam" id="PF00294">
    <property type="entry name" value="PfkB"/>
    <property type="match status" value="1"/>
</dbReference>
<reference evidence="6" key="1">
    <citation type="submission" date="2009-12" db="EMBL/GenBank/DDBJ databases">
        <title>Complete sequence of Treponema primitia strain ZAS-2.</title>
        <authorList>
            <person name="Tetu S.G."/>
            <person name="Matson E."/>
            <person name="Ren Q."/>
            <person name="Seshadri R."/>
            <person name="Elbourne L."/>
            <person name="Hassan K.A."/>
            <person name="Durkin A."/>
            <person name="Radune D."/>
            <person name="Mohamoud Y."/>
            <person name="Shay R."/>
            <person name="Jin S."/>
            <person name="Zhang X."/>
            <person name="Lucey K."/>
            <person name="Ballor N.R."/>
            <person name="Ottesen E."/>
            <person name="Rosenthal R."/>
            <person name="Allen A."/>
            <person name="Leadbetter J.R."/>
            <person name="Paulsen I.T."/>
        </authorList>
    </citation>
    <scope>NUCLEOTIDE SEQUENCE [LARGE SCALE GENOMIC DNA]</scope>
    <source>
        <strain evidence="6">ATCC BAA-887 / DSM 12427 / ZAS-2</strain>
    </source>
</reference>